<dbReference type="RefSeq" id="WP_212724764.1">
    <property type="nucleotide sequence ID" value="NZ_CP071249.1"/>
</dbReference>
<sequence length="219" mass="25383">MSKEKGSQFLLANYVNNQSDWLNAQILKSSIDLLNEINDELAIEWISPLKQHGYKEYRDNFLNVLGISGEVPKEIWPKRGPVWDGLAKAKGSSGEEIILLVEAKAHLSEMKSELRATSTESINIIKKTFQQFRQKNGIDETYASSWENSYYQLANRLIYLDYLNHTLNTKTYLVLINFLDDPTNVRTSLQDYLSHYKKVFHEMGISHLKLLKYVILCYI</sequence>
<evidence type="ECO:0008006" key="5">
    <source>
        <dbReference type="Google" id="ProtNLM"/>
    </source>
</evidence>
<organism evidence="2 4">
    <name type="scientific">Turicibacter bilis</name>
    <dbReference type="NCBI Taxonomy" id="2735723"/>
    <lineage>
        <taxon>Bacteria</taxon>
        <taxon>Bacillati</taxon>
        <taxon>Bacillota</taxon>
        <taxon>Erysipelotrichia</taxon>
        <taxon>Erysipelotrichales</taxon>
        <taxon>Turicibacteraceae</taxon>
        <taxon>Turicibacter</taxon>
    </lineage>
</organism>
<dbReference type="AlphaFoldDB" id="A0A9Q9CH50"/>
<accession>A0A9Q9CH50</accession>
<keyword evidence="3" id="KW-1185">Reference proteome</keyword>
<dbReference type="Proteomes" id="UP001058072">
    <property type="component" value="Chromosome"/>
</dbReference>
<evidence type="ECO:0000313" key="1">
    <source>
        <dbReference type="EMBL" id="UUF04974.1"/>
    </source>
</evidence>
<gene>
    <name evidence="1" type="ORF">J0J69_07400</name>
    <name evidence="2" type="ORF">J0J70_00340</name>
</gene>
<evidence type="ECO:0000313" key="2">
    <source>
        <dbReference type="EMBL" id="UUF08535.1"/>
    </source>
</evidence>
<name>A0A9Q9CH50_9FIRM</name>
<dbReference type="EMBL" id="CP071249">
    <property type="protein sequence ID" value="UUF04974.1"/>
    <property type="molecule type" value="Genomic_DNA"/>
</dbReference>
<proteinExistence type="predicted"/>
<dbReference type="Proteomes" id="UP001058016">
    <property type="component" value="Chromosome"/>
</dbReference>
<evidence type="ECO:0000313" key="3">
    <source>
        <dbReference type="Proteomes" id="UP001058016"/>
    </source>
</evidence>
<protein>
    <recommendedName>
        <fullName evidence="5">Restriction endonuclease</fullName>
    </recommendedName>
</protein>
<evidence type="ECO:0000313" key="4">
    <source>
        <dbReference type="Proteomes" id="UP001058072"/>
    </source>
</evidence>
<reference evidence="2 3" key="1">
    <citation type="submission" date="2021-03" db="EMBL/GenBank/DDBJ databases">
        <title>Comparative Genomics and Metabolomics in the genus Turicibacter.</title>
        <authorList>
            <person name="Maki J."/>
            <person name="Looft T."/>
        </authorList>
    </citation>
    <scope>NUCLEOTIDE SEQUENCE</scope>
    <source>
        <strain evidence="2">ISU324</strain>
        <strain evidence="1 3">MMM721</strain>
    </source>
</reference>
<dbReference type="EMBL" id="CP071250">
    <property type="protein sequence ID" value="UUF08535.1"/>
    <property type="molecule type" value="Genomic_DNA"/>
</dbReference>